<dbReference type="Gene3D" id="3.40.1350.10">
    <property type="match status" value="1"/>
</dbReference>
<dbReference type="AlphaFoldDB" id="A0A3N6PEQ7"/>
<accession>A0A3N6PEQ7</accession>
<evidence type="ECO:0000313" key="2">
    <source>
        <dbReference type="Proteomes" id="UP000281431"/>
    </source>
</evidence>
<protein>
    <recommendedName>
        <fullName evidence="3">DUF91 domain-containing protein</fullName>
    </recommendedName>
</protein>
<dbReference type="EMBL" id="REFZ01000016">
    <property type="protein sequence ID" value="RQG98299.1"/>
    <property type="molecule type" value="Genomic_DNA"/>
</dbReference>
<sequence length="372" mass="42929">MELDAQCMEVYMVEQENLKRLPESEFDKEANLENRLIRTDGATIGGVDVMYIGRQGTPDEGGIFDILGLDEEGNTVIVELKRGRAPREIAAQALEYASGIRKEDYEQLNQRYREFVREYGPEQPLDGDLTLRDRHRTYFGLDDTADEDNFNDNQRLILVGTEFRDVSLNMADFLREHDIDVICVEYSVYSEGEMELLLTENIRRPLSEEPTSTVSSTSNAEDYSDLIIAVRDHIYPQLKDDLHIEDKEQIARATEKRGMGTGSNHPDHPEPLKYGMKPLIEEEGVVRFRVNIWDAESNQHEELRRFLAENIGELEGYDMIDDPSRSMGVLHRDVKVDRNDIEVRELAQEMVDLVQFLHPRAIEEYAGHELFE</sequence>
<keyword evidence="2" id="KW-1185">Reference proteome</keyword>
<evidence type="ECO:0000313" key="1">
    <source>
        <dbReference type="EMBL" id="RQG98299.1"/>
    </source>
</evidence>
<proteinExistence type="predicted"/>
<organism evidence="1 2">
    <name type="scientific">Natrarchaeobius chitinivorans</name>
    <dbReference type="NCBI Taxonomy" id="1679083"/>
    <lineage>
        <taxon>Archaea</taxon>
        <taxon>Methanobacteriati</taxon>
        <taxon>Methanobacteriota</taxon>
        <taxon>Stenosarchaea group</taxon>
        <taxon>Halobacteria</taxon>
        <taxon>Halobacteriales</taxon>
        <taxon>Natrialbaceae</taxon>
        <taxon>Natrarchaeobius</taxon>
    </lineage>
</organism>
<gene>
    <name evidence="1" type="ORF">EA472_17960</name>
</gene>
<dbReference type="GO" id="GO:0003676">
    <property type="term" value="F:nucleic acid binding"/>
    <property type="evidence" value="ECO:0007669"/>
    <property type="project" value="InterPro"/>
</dbReference>
<comment type="caution">
    <text evidence="1">The sequence shown here is derived from an EMBL/GenBank/DDBJ whole genome shotgun (WGS) entry which is preliminary data.</text>
</comment>
<evidence type="ECO:0008006" key="3">
    <source>
        <dbReference type="Google" id="ProtNLM"/>
    </source>
</evidence>
<dbReference type="Proteomes" id="UP000281431">
    <property type="component" value="Unassembled WGS sequence"/>
</dbReference>
<name>A0A3N6PEQ7_NATCH</name>
<dbReference type="InterPro" id="IPR011856">
    <property type="entry name" value="tRNA_endonuc-like_dom_sf"/>
</dbReference>
<reference evidence="1 2" key="1">
    <citation type="submission" date="2018-10" db="EMBL/GenBank/DDBJ databases">
        <title>Natrarchaeobius chitinivorans gen. nov., sp. nov., and Natrarchaeobius haloalkaliphilus sp. nov., alkaliphilic, chitin-utilizing haloarchaea from hypersaline alkaline lakes.</title>
        <authorList>
            <person name="Sorokin D.Y."/>
            <person name="Elcheninov A.G."/>
            <person name="Kostrikina N.A."/>
            <person name="Bale N.J."/>
            <person name="Sinninghe Damste J.S."/>
            <person name="Khijniak T.V."/>
            <person name="Kublanov I.V."/>
            <person name="Toshchakov S.V."/>
        </authorList>
    </citation>
    <scope>NUCLEOTIDE SEQUENCE [LARGE SCALE GENOMIC DNA]</scope>
    <source>
        <strain evidence="1 2">AArcht7</strain>
    </source>
</reference>